<proteinExistence type="predicted"/>
<reference evidence="2 3" key="1">
    <citation type="submission" date="2019-10" db="EMBL/GenBank/DDBJ databases">
        <title>New genus of Silvanigrellaceae.</title>
        <authorList>
            <person name="Pitt A."/>
            <person name="Hahn M.W."/>
        </authorList>
    </citation>
    <scope>NUCLEOTIDE SEQUENCE [LARGE SCALE GENOMIC DNA]</scope>
    <source>
        <strain evidence="2 3">33A1-SZDP</strain>
    </source>
</reference>
<keyword evidence="1" id="KW-0732">Signal</keyword>
<keyword evidence="3" id="KW-1185">Reference proteome</keyword>
<feature type="chain" id="PRO_5032753113" evidence="1">
    <location>
        <begin position="19"/>
        <end position="193"/>
    </location>
</feature>
<evidence type="ECO:0000313" key="3">
    <source>
        <dbReference type="Proteomes" id="UP000442694"/>
    </source>
</evidence>
<sequence>MIKKIFFLILFLSFQSQASALKVEAYNNFTRFIFEPRDFQANQGSLNNTYWYYPGYSAFNGCAATTTPIFLTKKAHLSGYVTIKSTAYTWIESPRDLARTQLFQVKAFSQFAGLNQEILSAPFYLSELKDIRTLYYERNSSYIEAKTEDNQFINSKLMFNNRNDAWEKLSFCIANISERTEISISGLTIDAIY</sequence>
<accession>A0A833JBU6</accession>
<name>A0A833JBU6_9BACT</name>
<organism evidence="2 3">
    <name type="scientific">Fluviispira multicolorata</name>
    <dbReference type="NCBI Taxonomy" id="2654512"/>
    <lineage>
        <taxon>Bacteria</taxon>
        <taxon>Pseudomonadati</taxon>
        <taxon>Bdellovibrionota</taxon>
        <taxon>Oligoflexia</taxon>
        <taxon>Silvanigrellales</taxon>
        <taxon>Silvanigrellaceae</taxon>
        <taxon>Fluviispira</taxon>
    </lineage>
</organism>
<dbReference type="EMBL" id="WFLN01000007">
    <property type="protein sequence ID" value="KAB8029818.1"/>
    <property type="molecule type" value="Genomic_DNA"/>
</dbReference>
<dbReference type="AlphaFoldDB" id="A0A833JBU6"/>
<feature type="signal peptide" evidence="1">
    <location>
        <begin position="1"/>
        <end position="18"/>
    </location>
</feature>
<evidence type="ECO:0000313" key="2">
    <source>
        <dbReference type="EMBL" id="KAB8029818.1"/>
    </source>
</evidence>
<dbReference type="RefSeq" id="WP_152213161.1">
    <property type="nucleotide sequence ID" value="NZ_WFLN01000007.1"/>
</dbReference>
<dbReference type="Proteomes" id="UP000442694">
    <property type="component" value="Unassembled WGS sequence"/>
</dbReference>
<gene>
    <name evidence="2" type="ORF">GCL57_09775</name>
</gene>
<comment type="caution">
    <text evidence="2">The sequence shown here is derived from an EMBL/GenBank/DDBJ whole genome shotgun (WGS) entry which is preliminary data.</text>
</comment>
<evidence type="ECO:0000256" key="1">
    <source>
        <dbReference type="SAM" id="SignalP"/>
    </source>
</evidence>
<protein>
    <submittedName>
        <fullName evidence="2">Uncharacterized protein</fullName>
    </submittedName>
</protein>